<evidence type="ECO:0008006" key="3">
    <source>
        <dbReference type="Google" id="ProtNLM"/>
    </source>
</evidence>
<dbReference type="RefSeq" id="WP_188314984.1">
    <property type="nucleotide sequence ID" value="NZ_JABTCG010000005.1"/>
</dbReference>
<organism evidence="1 2">
    <name type="scientific">Maribacter arenosus</name>
    <dbReference type="NCBI Taxonomy" id="1854708"/>
    <lineage>
        <taxon>Bacteria</taxon>
        <taxon>Pseudomonadati</taxon>
        <taxon>Bacteroidota</taxon>
        <taxon>Flavobacteriia</taxon>
        <taxon>Flavobacteriales</taxon>
        <taxon>Flavobacteriaceae</taxon>
        <taxon>Maribacter</taxon>
    </lineage>
</organism>
<protein>
    <recommendedName>
        <fullName evidence="3">HEPN domain-containing protein</fullName>
    </recommendedName>
</protein>
<sequence>MSEYPNKLLWDKRQKWIENKVEKFTDKSNYLISEHAVALFFEAKACYCLGAWITVVILSISIIDAHLRETEAQCDKIGTARLLEKYCKGNEDITVLRQLRNSYVHCHTDKQVLSILNEDDLERRQQKDAEIAIDILIKALFQSPDIGT</sequence>
<reference evidence="1 2" key="1">
    <citation type="submission" date="2020-05" db="EMBL/GenBank/DDBJ databases">
        <title>The draft genome sequence of Maribacter arenosus CAU 1321.</title>
        <authorList>
            <person name="Mu L."/>
        </authorList>
    </citation>
    <scope>NUCLEOTIDE SEQUENCE [LARGE SCALE GENOMIC DNA]</scope>
    <source>
        <strain evidence="1 2">CAU 1321</strain>
    </source>
</reference>
<keyword evidence="2" id="KW-1185">Reference proteome</keyword>
<dbReference type="Proteomes" id="UP000598350">
    <property type="component" value="Unassembled WGS sequence"/>
</dbReference>
<proteinExistence type="predicted"/>
<comment type="caution">
    <text evidence="1">The sequence shown here is derived from an EMBL/GenBank/DDBJ whole genome shotgun (WGS) entry which is preliminary data.</text>
</comment>
<gene>
    <name evidence="1" type="ORF">HPE63_14370</name>
</gene>
<accession>A0ABR7VII3</accession>
<evidence type="ECO:0000313" key="1">
    <source>
        <dbReference type="EMBL" id="MBD0851864.1"/>
    </source>
</evidence>
<evidence type="ECO:0000313" key="2">
    <source>
        <dbReference type="Proteomes" id="UP000598350"/>
    </source>
</evidence>
<dbReference type="EMBL" id="JABTCG010000005">
    <property type="protein sequence ID" value="MBD0851864.1"/>
    <property type="molecule type" value="Genomic_DNA"/>
</dbReference>
<name>A0ABR7VII3_9FLAO</name>